<accession>A0A1Y1W8L5</accession>
<proteinExistence type="predicted"/>
<feature type="compositionally biased region" description="Low complexity" evidence="1">
    <location>
        <begin position="156"/>
        <end position="172"/>
    </location>
</feature>
<gene>
    <name evidence="2" type="ORF">DL89DRAFT_267103</name>
</gene>
<evidence type="ECO:0000313" key="2">
    <source>
        <dbReference type="EMBL" id="ORX69869.1"/>
    </source>
</evidence>
<dbReference type="Pfam" id="PF15101">
    <property type="entry name" value="TERB2"/>
    <property type="match status" value="1"/>
</dbReference>
<evidence type="ECO:0000313" key="3">
    <source>
        <dbReference type="Proteomes" id="UP000193922"/>
    </source>
</evidence>
<feature type="region of interest" description="Disordered" evidence="1">
    <location>
        <begin position="144"/>
        <end position="174"/>
    </location>
</feature>
<dbReference type="AlphaFoldDB" id="A0A1Y1W8L5"/>
<sequence length="222" mass="25323">MPIFDGKRAWFSANVPAAHISAWVADGGIQIRDIRKPAIQYYFSNALDDEETVELMRRQEKVVYKSAWITDSSLSRTRQPLGSYTLQGFRQLDRLLSSPVVERHTSVRGNHSPYARHSAVVDLQSQSPPANFYVSPRHMLQQPRQWRAARRDDISETQSMRSQSSMRSNTSSVLSSYGRRQRVVSRFIIHADQPTRNSIMSAAVDFTPNEHGFVAYKIPKLA</sequence>
<dbReference type="EMBL" id="MCFD01000006">
    <property type="protein sequence ID" value="ORX69869.1"/>
    <property type="molecule type" value="Genomic_DNA"/>
</dbReference>
<protein>
    <recommendedName>
        <fullName evidence="4">BRCT domain-containing protein</fullName>
    </recommendedName>
</protein>
<organism evidence="2 3">
    <name type="scientific">Linderina pennispora</name>
    <dbReference type="NCBI Taxonomy" id="61395"/>
    <lineage>
        <taxon>Eukaryota</taxon>
        <taxon>Fungi</taxon>
        <taxon>Fungi incertae sedis</taxon>
        <taxon>Zoopagomycota</taxon>
        <taxon>Kickxellomycotina</taxon>
        <taxon>Kickxellomycetes</taxon>
        <taxon>Kickxellales</taxon>
        <taxon>Kickxellaceae</taxon>
        <taxon>Linderina</taxon>
    </lineage>
</organism>
<dbReference type="GeneID" id="63804011"/>
<evidence type="ECO:0008006" key="4">
    <source>
        <dbReference type="Google" id="ProtNLM"/>
    </source>
</evidence>
<evidence type="ECO:0000256" key="1">
    <source>
        <dbReference type="SAM" id="MobiDB-lite"/>
    </source>
</evidence>
<dbReference type="Proteomes" id="UP000193922">
    <property type="component" value="Unassembled WGS sequence"/>
</dbReference>
<reference evidence="2 3" key="1">
    <citation type="submission" date="2016-07" db="EMBL/GenBank/DDBJ databases">
        <title>Pervasive Adenine N6-methylation of Active Genes in Fungi.</title>
        <authorList>
            <consortium name="DOE Joint Genome Institute"/>
            <person name="Mondo S.J."/>
            <person name="Dannebaum R.O."/>
            <person name="Kuo R.C."/>
            <person name="Labutti K."/>
            <person name="Haridas S."/>
            <person name="Kuo A."/>
            <person name="Salamov A."/>
            <person name="Ahrendt S.R."/>
            <person name="Lipzen A."/>
            <person name="Sullivan W."/>
            <person name="Andreopoulos W.B."/>
            <person name="Clum A."/>
            <person name="Lindquist E."/>
            <person name="Daum C."/>
            <person name="Ramamoorthy G.K."/>
            <person name="Gryganskyi A."/>
            <person name="Culley D."/>
            <person name="Magnuson J.K."/>
            <person name="James T.Y."/>
            <person name="O'Malley M.A."/>
            <person name="Stajich J.E."/>
            <person name="Spatafora J.W."/>
            <person name="Visel A."/>
            <person name="Grigoriev I.V."/>
        </authorList>
    </citation>
    <scope>NUCLEOTIDE SEQUENCE [LARGE SCALE GENOMIC DNA]</scope>
    <source>
        <strain evidence="2 3">ATCC 12442</strain>
    </source>
</reference>
<dbReference type="InterPro" id="IPR028065">
    <property type="entry name" value="TERB2"/>
</dbReference>
<dbReference type="RefSeq" id="XP_040743507.1">
    <property type="nucleotide sequence ID" value="XM_040887363.1"/>
</dbReference>
<keyword evidence="3" id="KW-1185">Reference proteome</keyword>
<name>A0A1Y1W8L5_9FUNG</name>
<comment type="caution">
    <text evidence="2">The sequence shown here is derived from an EMBL/GenBank/DDBJ whole genome shotgun (WGS) entry which is preliminary data.</text>
</comment>
<dbReference type="OrthoDB" id="5572064at2759"/>